<comment type="caution">
    <text evidence="1">The sequence shown here is derived from an EMBL/GenBank/DDBJ whole genome shotgun (WGS) entry which is preliminary data.</text>
</comment>
<keyword evidence="2" id="KW-1185">Reference proteome</keyword>
<organism evidence="1 2">
    <name type="scientific">Ornatilinea apprima</name>
    <dbReference type="NCBI Taxonomy" id="1134406"/>
    <lineage>
        <taxon>Bacteria</taxon>
        <taxon>Bacillati</taxon>
        <taxon>Chloroflexota</taxon>
        <taxon>Anaerolineae</taxon>
        <taxon>Anaerolineales</taxon>
        <taxon>Anaerolineaceae</taxon>
        <taxon>Ornatilinea</taxon>
    </lineage>
</organism>
<accession>A0A0P6XKI5</accession>
<reference evidence="1 2" key="1">
    <citation type="submission" date="2015-07" db="EMBL/GenBank/DDBJ databases">
        <title>Genome sequence of Ornatilinea apprima DSM 23815.</title>
        <authorList>
            <person name="Hemp J."/>
            <person name="Ward L.M."/>
            <person name="Pace L.A."/>
            <person name="Fischer W.W."/>
        </authorList>
    </citation>
    <scope>NUCLEOTIDE SEQUENCE [LARGE SCALE GENOMIC DNA]</scope>
    <source>
        <strain evidence="1 2">P3M-1</strain>
    </source>
</reference>
<name>A0A0P6XKI5_9CHLR</name>
<dbReference type="EMBL" id="LGCL01000027">
    <property type="protein sequence ID" value="KPL75539.1"/>
    <property type="molecule type" value="Genomic_DNA"/>
</dbReference>
<dbReference type="RefSeq" id="WP_075063435.1">
    <property type="nucleotide sequence ID" value="NZ_LGCL01000027.1"/>
</dbReference>
<dbReference type="OrthoDB" id="165016at2"/>
<proteinExistence type="predicted"/>
<evidence type="ECO:0000313" key="2">
    <source>
        <dbReference type="Proteomes" id="UP000050417"/>
    </source>
</evidence>
<dbReference type="STRING" id="1134406.ADN00_12925"/>
<dbReference type="AlphaFoldDB" id="A0A0P6XKI5"/>
<dbReference type="Proteomes" id="UP000050417">
    <property type="component" value="Unassembled WGS sequence"/>
</dbReference>
<gene>
    <name evidence="1" type="ORF">ADN00_12925</name>
</gene>
<protein>
    <submittedName>
        <fullName evidence="1">Uncharacterized protein</fullName>
    </submittedName>
</protein>
<sequence>MIVGKITVSTCYGDAIIAVEILGKGPRPGTAWVKALDGLEPFTKMSHGGPYQDDTAVWSTHHLRNVHIENIEAQPVEMQPETEVQPEPAPDWFLEMAYTLCTPRPGGRKV</sequence>
<dbReference type="PATRIC" id="fig|1134406.4.peg.1280"/>
<evidence type="ECO:0000313" key="1">
    <source>
        <dbReference type="EMBL" id="KPL75539.1"/>
    </source>
</evidence>